<dbReference type="AlphaFoldDB" id="A0AAJ1UAQ0"/>
<comment type="caution">
    <text evidence="3">Lacks conserved residue(s) required for the propagation of feature annotation.</text>
</comment>
<sequence length="271" mass="28696">MARAAISLGGVSHRGEGRAEIRRSLPEEVPVAMVFDGSTVGVMMATPSDLVDFAQGFALSEGIIDTLDEIERFELLEHERGIEARFWLAKERSEALKQRRRAMMGPVGCGLCGIDSLEQAMRDLPVLHSEGPHLSPADIMAAPEALRAHQPLHDKTRAVHAAGALLPGGGILMAREDVGRHNALDKLIGALARERAECATLAVVMTSRLSVELVQKCAVVGIPVLIGVSSPTAHAQRLAEGAGMTLVGFARDTGFDVFAGAQRIKGGADGT</sequence>
<evidence type="ECO:0000256" key="3">
    <source>
        <dbReference type="HAMAP-Rule" id="MF_00187"/>
    </source>
</evidence>
<dbReference type="EMBL" id="JANFFA010000007">
    <property type="protein sequence ID" value="MDQ2095945.1"/>
    <property type="molecule type" value="Genomic_DNA"/>
</dbReference>
<dbReference type="Proteomes" id="UP001227162">
    <property type="component" value="Unassembled WGS sequence"/>
</dbReference>
<protein>
    <recommendedName>
        <fullName evidence="3">Sulfur carrier protein FdhD</fullName>
    </recommendedName>
</protein>
<evidence type="ECO:0000256" key="2">
    <source>
        <dbReference type="ARBA" id="ARBA00023150"/>
    </source>
</evidence>
<dbReference type="GO" id="GO:0006777">
    <property type="term" value="P:Mo-molybdopterin cofactor biosynthetic process"/>
    <property type="evidence" value="ECO:0007669"/>
    <property type="project" value="UniProtKB-UniRule"/>
</dbReference>
<proteinExistence type="inferred from homology"/>
<feature type="active site" description="Cysteine persulfide intermediate" evidence="3">
    <location>
        <position position="109"/>
    </location>
</feature>
<keyword evidence="1 3" id="KW-0963">Cytoplasm</keyword>
<dbReference type="HAMAP" id="MF_00187">
    <property type="entry name" value="FdhD"/>
    <property type="match status" value="1"/>
</dbReference>
<dbReference type="InterPro" id="IPR003786">
    <property type="entry name" value="FdhD"/>
</dbReference>
<evidence type="ECO:0000313" key="4">
    <source>
        <dbReference type="EMBL" id="MDQ2095945.1"/>
    </source>
</evidence>
<dbReference type="GO" id="GO:0097163">
    <property type="term" value="F:sulfur carrier activity"/>
    <property type="evidence" value="ECO:0007669"/>
    <property type="project" value="UniProtKB-UniRule"/>
</dbReference>
<gene>
    <name evidence="3 4" type="primary">fdhD</name>
    <name evidence="4" type="ORF">NOI20_17635</name>
</gene>
<organism evidence="4 5">
    <name type="scientific">Rhodalgimonas zhirmunskyi</name>
    <dbReference type="NCBI Taxonomy" id="2964767"/>
    <lineage>
        <taxon>Bacteria</taxon>
        <taxon>Pseudomonadati</taxon>
        <taxon>Pseudomonadota</taxon>
        <taxon>Alphaproteobacteria</taxon>
        <taxon>Rhodobacterales</taxon>
        <taxon>Roseobacteraceae</taxon>
        <taxon>Rhodalgimonas</taxon>
    </lineage>
</organism>
<dbReference type="GO" id="GO:0005737">
    <property type="term" value="C:cytoplasm"/>
    <property type="evidence" value="ECO:0007669"/>
    <property type="project" value="UniProtKB-SubCell"/>
</dbReference>
<comment type="function">
    <text evidence="3">Required for formate dehydrogenase (FDH) activity. Acts as a sulfur carrier protein that transfers sulfur from IscS to the molybdenum cofactor prior to its insertion into FDH.</text>
</comment>
<dbReference type="InterPro" id="IPR016193">
    <property type="entry name" value="Cytidine_deaminase-like"/>
</dbReference>
<accession>A0AAJ1UAQ0</accession>
<comment type="subcellular location">
    <subcellularLocation>
        <location evidence="3">Cytoplasm</location>
    </subcellularLocation>
</comment>
<reference evidence="4" key="1">
    <citation type="submission" date="2022-07" db="EMBL/GenBank/DDBJ databases">
        <authorList>
            <person name="Otstavnykh N."/>
            <person name="Isaeva M."/>
            <person name="Bystritskaya E."/>
        </authorList>
    </citation>
    <scope>NUCLEOTIDE SEQUENCE</scope>
    <source>
        <strain evidence="4">10Alg 79</strain>
    </source>
</reference>
<dbReference type="SUPFAM" id="SSF53927">
    <property type="entry name" value="Cytidine deaminase-like"/>
    <property type="match status" value="1"/>
</dbReference>
<dbReference type="Gene3D" id="3.10.20.10">
    <property type="match status" value="1"/>
</dbReference>
<dbReference type="NCBIfam" id="TIGR00129">
    <property type="entry name" value="fdhD_narQ"/>
    <property type="match status" value="1"/>
</dbReference>
<dbReference type="GO" id="GO:0016783">
    <property type="term" value="F:sulfurtransferase activity"/>
    <property type="evidence" value="ECO:0007669"/>
    <property type="project" value="InterPro"/>
</dbReference>
<dbReference type="Pfam" id="PF02634">
    <property type="entry name" value="FdhD-NarQ"/>
    <property type="match status" value="1"/>
</dbReference>
<dbReference type="PIRSF" id="PIRSF015626">
    <property type="entry name" value="FdhD"/>
    <property type="match status" value="1"/>
</dbReference>
<comment type="similarity">
    <text evidence="3">Belongs to the FdhD family.</text>
</comment>
<comment type="caution">
    <text evidence="4">The sequence shown here is derived from an EMBL/GenBank/DDBJ whole genome shotgun (WGS) entry which is preliminary data.</text>
</comment>
<evidence type="ECO:0000256" key="1">
    <source>
        <dbReference type="ARBA" id="ARBA00022490"/>
    </source>
</evidence>
<name>A0AAJ1UAQ0_9RHOB</name>
<keyword evidence="5" id="KW-1185">Reference proteome</keyword>
<dbReference type="RefSeq" id="WP_317627567.1">
    <property type="nucleotide sequence ID" value="NZ_JANFFA010000007.1"/>
</dbReference>
<dbReference type="PANTHER" id="PTHR30592">
    <property type="entry name" value="FORMATE DEHYDROGENASE"/>
    <property type="match status" value="1"/>
</dbReference>
<reference evidence="4" key="2">
    <citation type="submission" date="2023-04" db="EMBL/GenBank/DDBJ databases">
        <title>'Rhodoalgimonas zhirmunskyi' gen. nov., isolated from a red alga.</title>
        <authorList>
            <person name="Nedashkovskaya O.I."/>
            <person name="Otstavnykh N.Y."/>
            <person name="Bystritskaya E.P."/>
            <person name="Balabanova L.A."/>
            <person name="Isaeva M.P."/>
        </authorList>
    </citation>
    <scope>NUCLEOTIDE SEQUENCE</scope>
    <source>
        <strain evidence="4">10Alg 79</strain>
    </source>
</reference>
<evidence type="ECO:0000313" key="5">
    <source>
        <dbReference type="Proteomes" id="UP001227162"/>
    </source>
</evidence>
<keyword evidence="2 3" id="KW-0501">Molybdenum cofactor biosynthesis</keyword>
<dbReference type="Gene3D" id="3.40.140.10">
    <property type="entry name" value="Cytidine Deaminase, domain 2"/>
    <property type="match status" value="1"/>
</dbReference>
<dbReference type="PANTHER" id="PTHR30592:SF1">
    <property type="entry name" value="SULFUR CARRIER PROTEIN FDHD"/>
    <property type="match status" value="1"/>
</dbReference>